<feature type="region of interest" description="Disordered" evidence="1">
    <location>
        <begin position="16"/>
        <end position="50"/>
    </location>
</feature>
<protein>
    <submittedName>
        <fullName evidence="2">Uncharacterized protein</fullName>
    </submittedName>
</protein>
<comment type="caution">
    <text evidence="2">The sequence shown here is derived from an EMBL/GenBank/DDBJ whole genome shotgun (WGS) entry which is preliminary data.</text>
</comment>
<evidence type="ECO:0000313" key="3">
    <source>
        <dbReference type="Proteomes" id="UP000828251"/>
    </source>
</evidence>
<dbReference type="EMBL" id="JAIQCV010000009">
    <property type="protein sequence ID" value="KAH1063799.1"/>
    <property type="molecule type" value="Genomic_DNA"/>
</dbReference>
<sequence>MEWMIKWMQEMSPMGTDYARRHSLQKTKYEEGEEENEDEDVSDEEEKRKELAHDYDLDDMFQSKQPIVRMVKLHSPS</sequence>
<accession>A0A9D3UYK9</accession>
<organism evidence="2 3">
    <name type="scientific">Gossypium stocksii</name>
    <dbReference type="NCBI Taxonomy" id="47602"/>
    <lineage>
        <taxon>Eukaryota</taxon>
        <taxon>Viridiplantae</taxon>
        <taxon>Streptophyta</taxon>
        <taxon>Embryophyta</taxon>
        <taxon>Tracheophyta</taxon>
        <taxon>Spermatophyta</taxon>
        <taxon>Magnoliopsida</taxon>
        <taxon>eudicotyledons</taxon>
        <taxon>Gunneridae</taxon>
        <taxon>Pentapetalae</taxon>
        <taxon>rosids</taxon>
        <taxon>malvids</taxon>
        <taxon>Malvales</taxon>
        <taxon>Malvaceae</taxon>
        <taxon>Malvoideae</taxon>
        <taxon>Gossypium</taxon>
    </lineage>
</organism>
<dbReference type="Proteomes" id="UP000828251">
    <property type="component" value="Unassembled WGS sequence"/>
</dbReference>
<feature type="compositionally biased region" description="Acidic residues" evidence="1">
    <location>
        <begin position="31"/>
        <end position="44"/>
    </location>
</feature>
<evidence type="ECO:0000256" key="1">
    <source>
        <dbReference type="SAM" id="MobiDB-lite"/>
    </source>
</evidence>
<keyword evidence="3" id="KW-1185">Reference proteome</keyword>
<evidence type="ECO:0000313" key="2">
    <source>
        <dbReference type="EMBL" id="KAH1063799.1"/>
    </source>
</evidence>
<reference evidence="2 3" key="1">
    <citation type="journal article" date="2021" name="Plant Biotechnol. J.">
        <title>Multi-omics assisted identification of the key and species-specific regulatory components of drought-tolerant mechanisms in Gossypium stocksii.</title>
        <authorList>
            <person name="Yu D."/>
            <person name="Ke L."/>
            <person name="Zhang D."/>
            <person name="Wu Y."/>
            <person name="Sun Y."/>
            <person name="Mei J."/>
            <person name="Sun J."/>
            <person name="Sun Y."/>
        </authorList>
    </citation>
    <scope>NUCLEOTIDE SEQUENCE [LARGE SCALE GENOMIC DNA]</scope>
    <source>
        <strain evidence="3">cv. E1</strain>
        <tissue evidence="2">Leaf</tissue>
    </source>
</reference>
<gene>
    <name evidence="2" type="ORF">J1N35_028786</name>
</gene>
<name>A0A9D3UYK9_9ROSI</name>
<dbReference type="AlphaFoldDB" id="A0A9D3UYK9"/>
<proteinExistence type="predicted"/>